<gene>
    <name evidence="10" type="ORF">KACHI17_00040</name>
</gene>
<reference evidence="10" key="1">
    <citation type="submission" date="2024-02" db="EMBL/GenBank/DDBJ databases">
        <title>Sediminibacterium planktonica sp. nov. and Sediminibacterium longus sp. nov., isolated from surface lake and river water.</title>
        <authorList>
            <person name="Watanabe K."/>
            <person name="Takemine S."/>
            <person name="Ishii Y."/>
            <person name="Ogata Y."/>
            <person name="Shindo C."/>
            <person name="Suda W."/>
        </authorList>
    </citation>
    <scope>NUCLEOTIDE SEQUENCE</scope>
    <source>
        <strain evidence="10">KACHI17</strain>
    </source>
</reference>
<keyword evidence="2 8" id="KW-0813">Transport</keyword>
<evidence type="ECO:0000256" key="7">
    <source>
        <dbReference type="ARBA" id="ARBA00023237"/>
    </source>
</evidence>
<dbReference type="EMBL" id="AP029612">
    <property type="protein sequence ID" value="BFG69123.1"/>
    <property type="molecule type" value="Genomic_DNA"/>
</dbReference>
<evidence type="ECO:0000313" key="10">
    <source>
        <dbReference type="EMBL" id="BFG69123.1"/>
    </source>
</evidence>
<dbReference type="PROSITE" id="PS52016">
    <property type="entry name" value="TONB_DEPENDENT_REC_3"/>
    <property type="match status" value="1"/>
</dbReference>
<dbReference type="Gene3D" id="2.40.170.20">
    <property type="entry name" value="TonB-dependent receptor, beta-barrel domain"/>
    <property type="match status" value="1"/>
</dbReference>
<name>A0AAT9GF22_9BACT</name>
<dbReference type="NCBIfam" id="TIGR04056">
    <property type="entry name" value="OMP_RagA_SusC"/>
    <property type="match status" value="1"/>
</dbReference>
<keyword evidence="3 8" id="KW-1134">Transmembrane beta strand</keyword>
<dbReference type="Gene3D" id="2.60.40.1120">
    <property type="entry name" value="Carboxypeptidase-like, regulatory domain"/>
    <property type="match status" value="1"/>
</dbReference>
<evidence type="ECO:0000256" key="5">
    <source>
        <dbReference type="ARBA" id="ARBA00022729"/>
    </source>
</evidence>
<protein>
    <submittedName>
        <fullName evidence="10">TonB-dependent receptor</fullName>
    </submittedName>
</protein>
<dbReference type="Pfam" id="PF13715">
    <property type="entry name" value="CarbopepD_reg_2"/>
    <property type="match status" value="1"/>
</dbReference>
<dbReference type="InterPro" id="IPR012910">
    <property type="entry name" value="Plug_dom"/>
</dbReference>
<keyword evidence="7 8" id="KW-0998">Cell outer membrane</keyword>
<evidence type="ECO:0000256" key="6">
    <source>
        <dbReference type="ARBA" id="ARBA00023136"/>
    </source>
</evidence>
<dbReference type="AlphaFoldDB" id="A0AAT9GF22"/>
<dbReference type="GO" id="GO:0015344">
    <property type="term" value="F:siderophore uptake transmembrane transporter activity"/>
    <property type="evidence" value="ECO:0007669"/>
    <property type="project" value="TreeGrafter"/>
</dbReference>
<feature type="domain" description="TonB-dependent receptor plug" evidence="9">
    <location>
        <begin position="97"/>
        <end position="215"/>
    </location>
</feature>
<dbReference type="NCBIfam" id="TIGR04057">
    <property type="entry name" value="SusC_RagA_signa"/>
    <property type="match status" value="1"/>
</dbReference>
<dbReference type="Pfam" id="PF07715">
    <property type="entry name" value="Plug"/>
    <property type="match status" value="1"/>
</dbReference>
<dbReference type="InterPro" id="IPR039426">
    <property type="entry name" value="TonB-dep_rcpt-like"/>
</dbReference>
<keyword evidence="6 8" id="KW-0472">Membrane</keyword>
<dbReference type="SUPFAM" id="SSF49464">
    <property type="entry name" value="Carboxypeptidase regulatory domain-like"/>
    <property type="match status" value="1"/>
</dbReference>
<dbReference type="InterPro" id="IPR036942">
    <property type="entry name" value="Beta-barrel_TonB_sf"/>
</dbReference>
<dbReference type="SUPFAM" id="SSF56935">
    <property type="entry name" value="Porins"/>
    <property type="match status" value="1"/>
</dbReference>
<dbReference type="InterPro" id="IPR037066">
    <property type="entry name" value="Plug_dom_sf"/>
</dbReference>
<evidence type="ECO:0000256" key="8">
    <source>
        <dbReference type="PROSITE-ProRule" id="PRU01360"/>
    </source>
</evidence>
<organism evidence="10">
    <name type="scientific">Sediminibacterium sp. KACHI17</name>
    <dbReference type="NCBI Taxonomy" id="1751071"/>
    <lineage>
        <taxon>Bacteria</taxon>
        <taxon>Pseudomonadati</taxon>
        <taxon>Bacteroidota</taxon>
        <taxon>Chitinophagia</taxon>
        <taxon>Chitinophagales</taxon>
        <taxon>Chitinophagaceae</taxon>
        <taxon>Sediminibacterium</taxon>
    </lineage>
</organism>
<dbReference type="InterPro" id="IPR008969">
    <property type="entry name" value="CarboxyPept-like_regulatory"/>
</dbReference>
<dbReference type="Gene3D" id="2.170.130.10">
    <property type="entry name" value="TonB-dependent receptor, plug domain"/>
    <property type="match status" value="1"/>
</dbReference>
<dbReference type="GO" id="GO:0044718">
    <property type="term" value="P:siderophore transmembrane transport"/>
    <property type="evidence" value="ECO:0007669"/>
    <property type="project" value="TreeGrafter"/>
</dbReference>
<keyword evidence="5" id="KW-0732">Signal</keyword>
<sequence length="1002" mass="108699">MLAQTRIIKGRVIDEKGNPIPNASIQVKGTKLGTTADADGNFSLTAPSSAKMLVASSLNFSKKDVAIGNASMLTITLASSDSNLEEVVVMGYSTLRKANLTGSVAKVAGAEIESRPNLSFDQALTGKAAGVQVSTSSGLIGAPVNIRVRGASSISSGSQPLIVMDGVPLIQGDNGQLYNPTNALADINPNDIESVEVLKDASAASIYGSRASGGVLLITTKKGKSGAPKVTYNAYVGYSEPARMIKVLDGSQYTTVINGMRTNAGLTPSASNGDYNGDGKTDNTNWQDEIYRKGLTHDHQVGISGGSERTTYYASLGFNDFENYMIVNRQKRAAARLNLTTKVTNWFEIGIKSQFTRTTLYGLGSGTGGALSGVPFGPLTAYPNVPVYDASGAYYIGNGGNTVAQNTPNPVAVQNLNYDTRDNRRFINSVYGEISIIKGLKLKSQYNTDMQIGFTDQYWDPAVGDGQGLAGVAQTVATDSRVWSWFNTLNYNKRIGDHDLGVLAGAEYTKSYATFNYIFGTGLNDPLIRIITPANFASTGAENGIDVNNGLASYFGGLNYSYKNKYLASFNMRSDAYSGFGKTNRWGYFPSGSAAWKISEEAFWKSRFVNELKIRASYGITGNSNIGNYPSLATFTPTQYANIASLNLNNPGNSNLRWEQTGQFDIGFDAMIGKGISVVVDYYRKKTKDLILDNPILATVGFPGNTITQNIGSIQSSGFELALSVPVINKRDFKWNINFNGATNKTKVISTNAFNNDIFGGNSIVRPGYNMSAFYLIRWAGVNPANGFPTFYDATGTVKQYNHSAPTASRWTRVSDGTVTSAITAVDRVVLNDKTPYPKFFGGLSQNFTYKQLDLSFDLQYSFGAYTYNNTLQNLVLMTGTRNKSVEILKAWQKAGDQTDVPRWYFGENQSTLASTRFLEKADFVRMRNIQVGYTLPKKLLDKAKISNLRMYAQIQNAFTITGYRGMDPESNANGNVNIGLGIDAFRPYLARTFTFGINLGL</sequence>
<evidence type="ECO:0000256" key="1">
    <source>
        <dbReference type="ARBA" id="ARBA00004571"/>
    </source>
</evidence>
<proteinExistence type="inferred from homology"/>
<dbReference type="GO" id="GO:0009279">
    <property type="term" value="C:cell outer membrane"/>
    <property type="evidence" value="ECO:0007669"/>
    <property type="project" value="UniProtKB-SubCell"/>
</dbReference>
<dbReference type="PANTHER" id="PTHR30069:SF29">
    <property type="entry name" value="HEMOGLOBIN AND HEMOGLOBIN-HAPTOGLOBIN-BINDING PROTEIN 1-RELATED"/>
    <property type="match status" value="1"/>
</dbReference>
<keyword evidence="4 8" id="KW-0812">Transmembrane</keyword>
<comment type="similarity">
    <text evidence="8">Belongs to the TonB-dependent receptor family.</text>
</comment>
<evidence type="ECO:0000259" key="9">
    <source>
        <dbReference type="Pfam" id="PF07715"/>
    </source>
</evidence>
<evidence type="ECO:0000256" key="3">
    <source>
        <dbReference type="ARBA" id="ARBA00022452"/>
    </source>
</evidence>
<accession>A0AAT9GF22</accession>
<evidence type="ECO:0000256" key="4">
    <source>
        <dbReference type="ARBA" id="ARBA00022692"/>
    </source>
</evidence>
<keyword evidence="10" id="KW-0675">Receptor</keyword>
<evidence type="ECO:0000256" key="2">
    <source>
        <dbReference type="ARBA" id="ARBA00022448"/>
    </source>
</evidence>
<dbReference type="PANTHER" id="PTHR30069">
    <property type="entry name" value="TONB-DEPENDENT OUTER MEMBRANE RECEPTOR"/>
    <property type="match status" value="1"/>
</dbReference>
<comment type="subcellular location">
    <subcellularLocation>
        <location evidence="1 8">Cell outer membrane</location>
        <topology evidence="1 8">Multi-pass membrane protein</topology>
    </subcellularLocation>
</comment>
<dbReference type="InterPro" id="IPR023997">
    <property type="entry name" value="TonB-dep_OMP_SusC/RagA_CS"/>
</dbReference>
<dbReference type="InterPro" id="IPR023996">
    <property type="entry name" value="TonB-dep_OMP_SusC/RagA"/>
</dbReference>